<dbReference type="PANTHER" id="PTHR16189">
    <property type="entry name" value="TRANSMEMBRANE PROTEIN 104-RELATED"/>
    <property type="match status" value="1"/>
</dbReference>
<dbReference type="EMBL" id="JARBJD010000230">
    <property type="protein sequence ID" value="KAK2946355.1"/>
    <property type="molecule type" value="Genomic_DNA"/>
</dbReference>
<comment type="caution">
    <text evidence="2">The sequence shown here is derived from an EMBL/GenBank/DDBJ whole genome shotgun (WGS) entry which is preliminary data.</text>
</comment>
<keyword evidence="1" id="KW-1133">Transmembrane helix</keyword>
<gene>
    <name evidence="2" type="ORF">BLNAU_18716</name>
</gene>
<evidence type="ECO:0000313" key="2">
    <source>
        <dbReference type="EMBL" id="KAK2946355.1"/>
    </source>
</evidence>
<feature type="transmembrane region" description="Helical" evidence="1">
    <location>
        <begin position="422"/>
        <end position="445"/>
    </location>
</feature>
<feature type="transmembrane region" description="Helical" evidence="1">
    <location>
        <begin position="351"/>
        <end position="376"/>
    </location>
</feature>
<feature type="transmembrane region" description="Helical" evidence="1">
    <location>
        <begin position="294"/>
        <end position="318"/>
    </location>
</feature>
<feature type="transmembrane region" description="Helical" evidence="1">
    <location>
        <begin position="253"/>
        <end position="273"/>
    </location>
</feature>
<name>A0ABQ9X3K2_9EUKA</name>
<keyword evidence="3" id="KW-1185">Reference proteome</keyword>
<organism evidence="2 3">
    <name type="scientific">Blattamonas nauphoetae</name>
    <dbReference type="NCBI Taxonomy" id="2049346"/>
    <lineage>
        <taxon>Eukaryota</taxon>
        <taxon>Metamonada</taxon>
        <taxon>Preaxostyla</taxon>
        <taxon>Oxymonadida</taxon>
        <taxon>Blattamonas</taxon>
    </lineage>
</organism>
<dbReference type="Proteomes" id="UP001281761">
    <property type="component" value="Unassembled WGS sequence"/>
</dbReference>
<feature type="transmembrane region" description="Helical" evidence="1">
    <location>
        <begin position="215"/>
        <end position="233"/>
    </location>
</feature>
<accession>A0ABQ9X3K2</accession>
<keyword evidence="1" id="KW-0472">Membrane</keyword>
<sequence>MPPRHTEYLTILRYVIDPSLPEQDDGSSLDMPLVPRSNTYSYQPSNYLSLPTVLASMFNSAFLTAFFTLSFNIGNTGLLLSIFGMFLALVTITLSSIWILESTARLNGFHTAQMMSSPQTESMNKLSHFPFQIAELFKQFVGPFSGVLAMIVVVFKNLMIVYRTYNQMIDFIESVSSLFDWNVSTVQYFTLIITSVLMMLLNVIQPTKIVRLQVIFSIIRFIFLAMCIVLSIYSISVQGAYPLSGQSFSDPKFYFSTSGFLSLFSQAALSLHASDSLTYALHLLKPKQKLKANWHVFNVTLFSAIIFIIAGLLLALAMDHPSIPSLPLNFLMFTSKGFTYRNFENDNHPPWYAWFFALFTSLVQVLNAITTTPFTVTTSALNIIPFLPQQVSSNISLTIKILGIILVILPTPLIIWDVNSEILEYITDISTHLILLVLPAIAQLASKRKSQSEWKTPYSGVWSRDIFPFLSIAIGTVLTIATAMSIVERLVFKI</sequence>
<evidence type="ECO:0000313" key="3">
    <source>
        <dbReference type="Proteomes" id="UP001281761"/>
    </source>
</evidence>
<evidence type="ECO:0008006" key="4">
    <source>
        <dbReference type="Google" id="ProtNLM"/>
    </source>
</evidence>
<evidence type="ECO:0000256" key="1">
    <source>
        <dbReference type="SAM" id="Phobius"/>
    </source>
</evidence>
<feature type="transmembrane region" description="Helical" evidence="1">
    <location>
        <begin position="77"/>
        <end position="100"/>
    </location>
</feature>
<keyword evidence="1" id="KW-0812">Transmembrane</keyword>
<proteinExistence type="predicted"/>
<reference evidence="2 3" key="1">
    <citation type="journal article" date="2022" name="bioRxiv">
        <title>Genomics of Preaxostyla Flagellates Illuminates Evolutionary Transitions and the Path Towards Mitochondrial Loss.</title>
        <authorList>
            <person name="Novak L.V.F."/>
            <person name="Treitli S.C."/>
            <person name="Pyrih J."/>
            <person name="Halakuc P."/>
            <person name="Pipaliya S.V."/>
            <person name="Vacek V."/>
            <person name="Brzon O."/>
            <person name="Soukal P."/>
            <person name="Eme L."/>
            <person name="Dacks J.B."/>
            <person name="Karnkowska A."/>
            <person name="Elias M."/>
            <person name="Hampl V."/>
        </authorList>
    </citation>
    <scope>NUCLEOTIDE SEQUENCE [LARGE SCALE GENOMIC DNA]</scope>
    <source>
        <strain evidence="2">NAU3</strain>
        <tissue evidence="2">Gut</tissue>
    </source>
</reference>
<feature type="transmembrane region" description="Helical" evidence="1">
    <location>
        <begin position="47"/>
        <end position="71"/>
    </location>
</feature>
<feature type="transmembrane region" description="Helical" evidence="1">
    <location>
        <begin position="185"/>
        <end position="203"/>
    </location>
</feature>
<protein>
    <recommendedName>
        <fullName evidence="4">Amino acid transporter transmembrane domain-containing protein</fullName>
    </recommendedName>
</protein>
<feature type="transmembrane region" description="Helical" evidence="1">
    <location>
        <begin position="397"/>
        <end position="416"/>
    </location>
</feature>
<feature type="transmembrane region" description="Helical" evidence="1">
    <location>
        <begin position="466"/>
        <end position="487"/>
    </location>
</feature>
<feature type="transmembrane region" description="Helical" evidence="1">
    <location>
        <begin position="140"/>
        <end position="165"/>
    </location>
</feature>